<evidence type="ECO:0000313" key="4">
    <source>
        <dbReference type="Proteomes" id="UP000253687"/>
    </source>
</evidence>
<proteinExistence type="predicted"/>
<dbReference type="EMBL" id="QOGZ01000066">
    <property type="protein sequence ID" value="RDA31598.1"/>
    <property type="molecule type" value="Genomic_DNA"/>
</dbReference>
<dbReference type="Proteomes" id="UP000188855">
    <property type="component" value="Unassembled WGS sequence"/>
</dbReference>
<protein>
    <submittedName>
        <fullName evidence="2">Uncharacterized protein</fullName>
    </submittedName>
</protein>
<dbReference type="EMBL" id="MPAF01000080">
    <property type="protein sequence ID" value="OOK24190.1"/>
    <property type="molecule type" value="Genomic_DNA"/>
</dbReference>
<sequence length="100" mass="11494">MPEGTKSRSPQNVKTASYTLLVAGKKKNTGEEWDVLEFSSLTELKKYRKSHPEKMAFSYSYALSQGVDKQFRHINIAEADHFKQFLRQIKRAGLDIRAIC</sequence>
<evidence type="ECO:0000313" key="3">
    <source>
        <dbReference type="Proteomes" id="UP000188855"/>
    </source>
</evidence>
<gene>
    <name evidence="1" type="ORF">BMT91_24390</name>
    <name evidence="2" type="ORF">DTL43_25715</name>
</gene>
<accession>A0A1V3VSZ6</accession>
<reference evidence="1 3" key="1">
    <citation type="submission" date="2016-10" db="EMBL/GenBank/DDBJ databases">
        <title>Whole genome sequences of antibiotic resistant commensal Escherichia coli from healthy Australian adults.</title>
        <authorList>
            <person name="Moran R.A."/>
            <person name="Anantham S."/>
            <person name="Nigro S.J."/>
            <person name="Holt K.E."/>
            <person name="Hall R.M."/>
        </authorList>
    </citation>
    <scope>NUCLEOTIDE SEQUENCE [LARGE SCALE GENOMIC DNA]</scope>
    <source>
        <strain evidence="1 3">2.3-R4</strain>
    </source>
</reference>
<evidence type="ECO:0000313" key="2">
    <source>
        <dbReference type="EMBL" id="RDA31598.1"/>
    </source>
</evidence>
<name>A0A1V3VSZ6_ECOLX</name>
<organism evidence="2 4">
    <name type="scientific">Escherichia coli</name>
    <dbReference type="NCBI Taxonomy" id="562"/>
    <lineage>
        <taxon>Bacteria</taxon>
        <taxon>Pseudomonadati</taxon>
        <taxon>Pseudomonadota</taxon>
        <taxon>Gammaproteobacteria</taxon>
        <taxon>Enterobacterales</taxon>
        <taxon>Enterobacteriaceae</taxon>
        <taxon>Escherichia</taxon>
    </lineage>
</organism>
<dbReference type="RefSeq" id="WP_032194208.1">
    <property type="nucleotide sequence ID" value="NC_010409.1"/>
</dbReference>
<dbReference type="AlphaFoldDB" id="A0A1V3VSZ6"/>
<evidence type="ECO:0000313" key="1">
    <source>
        <dbReference type="EMBL" id="OOK24190.1"/>
    </source>
</evidence>
<comment type="caution">
    <text evidence="2">The sequence shown here is derived from an EMBL/GenBank/DDBJ whole genome shotgun (WGS) entry which is preliminary data.</text>
</comment>
<reference evidence="2 4" key="2">
    <citation type="submission" date="2018-07" db="EMBL/GenBank/DDBJ databases">
        <title>Whole Genome Sequence Analysis of Avian Pathogenic E. coli - An Australian Perspective.</title>
        <authorList>
            <person name="Cummins M.L."/>
            <person name="Reid C.J."/>
            <person name="Roy Chowdhury P."/>
            <person name="Bushell R."/>
            <person name="Esbert N."/>
            <person name="Tivendale K.A."/>
            <person name="Noormohammadi A.H."/>
            <person name="Islam S."/>
            <person name="Marenda M.S."/>
            <person name="Browning G.F."/>
            <person name="Markham P.F."/>
            <person name="Djordjevic S.P."/>
        </authorList>
    </citation>
    <scope>NUCLEOTIDE SEQUENCE [LARGE SCALE GENOMIC DNA]</scope>
    <source>
        <strain evidence="2 4">AVC211</strain>
    </source>
</reference>
<dbReference type="Proteomes" id="UP000253687">
    <property type="component" value="Unassembled WGS sequence"/>
</dbReference>